<keyword evidence="2" id="KW-0812">Transmembrane</keyword>
<dbReference type="HOGENOM" id="CLU_056685_0_0_0"/>
<name>E1IIS7_9CHLR</name>
<feature type="transmembrane region" description="Helical" evidence="2">
    <location>
        <begin position="294"/>
        <end position="314"/>
    </location>
</feature>
<dbReference type="Proteomes" id="UP000054010">
    <property type="component" value="Unassembled WGS sequence"/>
</dbReference>
<sequence length="422" mass="46291">MFARWFGLRKNLGTRYNPFYFLAALGNGGMAVAFFIWLNFLIPHPKTPIVTFDSIAAFMAKASLVSQGLTLVAMAMIIFFAVRHLRSLVWNIREFGHYRKTSAFITLNETNASVGLMARPLTFAMTVNVLFVVGAIFVPGLWNIVEYLFPFSLTAFIAIGIFAIRTFLSFFGRAVATGFFDCTRNNHLGQLQSVMAFVMVGVGAAAPAAMSSVKLTVAVSIFTSIFFLSAAVLLAFIVVALGFRGMLEHGLAVEAAPSLWVLIPVLTLFGIAIIRINHGLHSAFEAHTEPYQNFIFTSIILGLQIFIGVFGYSVMNRVNYLRTYLWGEGRSPGSYALICPAVALFVFGMFFIHNGLVQNGLIEKYSLVHYASILPFAIVQVIGIVAMFRLDAKLIRPDTSANKAGEPAHDEVQTTSTDIATA</sequence>
<feature type="transmembrane region" description="Helical" evidence="2">
    <location>
        <begin position="148"/>
        <end position="168"/>
    </location>
</feature>
<protein>
    <submittedName>
        <fullName evidence="3">Uncharacterized protein</fullName>
    </submittedName>
</protein>
<dbReference type="NCBIfam" id="NF047644">
    <property type="entry name" value="TsoY_fam"/>
    <property type="match status" value="1"/>
</dbReference>
<dbReference type="EMBL" id="ADVR01000142">
    <property type="protein sequence ID" value="EFO78933.1"/>
    <property type="molecule type" value="Genomic_DNA"/>
</dbReference>
<proteinExistence type="predicted"/>
<evidence type="ECO:0000313" key="3">
    <source>
        <dbReference type="EMBL" id="EFO78933.1"/>
    </source>
</evidence>
<keyword evidence="4" id="KW-1185">Reference proteome</keyword>
<accession>E1IIS7</accession>
<keyword evidence="2" id="KW-0472">Membrane</keyword>
<dbReference type="AlphaFoldDB" id="E1IIS7"/>
<dbReference type="InterPro" id="IPR059133">
    <property type="entry name" value="TsoY-like"/>
</dbReference>
<feature type="transmembrane region" description="Helical" evidence="2">
    <location>
        <begin position="62"/>
        <end position="82"/>
    </location>
</feature>
<feature type="region of interest" description="Disordered" evidence="1">
    <location>
        <begin position="401"/>
        <end position="422"/>
    </location>
</feature>
<feature type="transmembrane region" description="Helical" evidence="2">
    <location>
        <begin position="121"/>
        <end position="142"/>
    </location>
</feature>
<comment type="caution">
    <text evidence="3">The sequence shown here is derived from an EMBL/GenBank/DDBJ whole genome shotgun (WGS) entry which is preliminary data.</text>
</comment>
<feature type="transmembrane region" description="Helical" evidence="2">
    <location>
        <begin position="215"/>
        <end position="243"/>
    </location>
</feature>
<organism evidence="3 4">
    <name type="scientific">Oscillochloris trichoides DG-6</name>
    <dbReference type="NCBI Taxonomy" id="765420"/>
    <lineage>
        <taxon>Bacteria</taxon>
        <taxon>Bacillati</taxon>
        <taxon>Chloroflexota</taxon>
        <taxon>Chloroflexia</taxon>
        <taxon>Chloroflexales</taxon>
        <taxon>Chloroflexineae</taxon>
        <taxon>Oscillochloridaceae</taxon>
        <taxon>Oscillochloris</taxon>
    </lineage>
</organism>
<feature type="transmembrane region" description="Helical" evidence="2">
    <location>
        <begin position="20"/>
        <end position="42"/>
    </location>
</feature>
<evidence type="ECO:0000256" key="1">
    <source>
        <dbReference type="SAM" id="MobiDB-lite"/>
    </source>
</evidence>
<feature type="compositionally biased region" description="Polar residues" evidence="1">
    <location>
        <begin position="413"/>
        <end position="422"/>
    </location>
</feature>
<keyword evidence="2" id="KW-1133">Transmembrane helix</keyword>
<feature type="transmembrane region" description="Helical" evidence="2">
    <location>
        <begin position="368"/>
        <end position="388"/>
    </location>
</feature>
<reference evidence="3 4" key="1">
    <citation type="journal article" date="2011" name="J. Bacteriol.">
        <title>Draft genome sequence of the anoxygenic filamentous phototrophic bacterium Oscillochloris trichoides subsp. DG-6.</title>
        <authorList>
            <person name="Kuznetsov B.B."/>
            <person name="Ivanovsky R.N."/>
            <person name="Keppen O.I."/>
            <person name="Sukhacheva M.V."/>
            <person name="Bumazhkin B.K."/>
            <person name="Patutina E.O."/>
            <person name="Beletsky A.V."/>
            <person name="Mardanov A.V."/>
            <person name="Baslerov R.V."/>
            <person name="Panteleeva A.N."/>
            <person name="Kolganova T.V."/>
            <person name="Ravin N.V."/>
            <person name="Skryabin K.G."/>
        </authorList>
    </citation>
    <scope>NUCLEOTIDE SEQUENCE [LARGE SCALE GENOMIC DNA]</scope>
    <source>
        <strain evidence="3 4">DG-6</strain>
    </source>
</reference>
<feature type="transmembrane region" description="Helical" evidence="2">
    <location>
        <begin position="335"/>
        <end position="356"/>
    </location>
</feature>
<evidence type="ECO:0000256" key="2">
    <source>
        <dbReference type="SAM" id="Phobius"/>
    </source>
</evidence>
<dbReference type="STRING" id="765420.OSCT_3228"/>
<feature type="transmembrane region" description="Helical" evidence="2">
    <location>
        <begin position="188"/>
        <end position="209"/>
    </location>
</feature>
<evidence type="ECO:0000313" key="4">
    <source>
        <dbReference type="Proteomes" id="UP000054010"/>
    </source>
</evidence>
<dbReference type="eggNOG" id="ENOG502Z87Y">
    <property type="taxonomic scope" value="Bacteria"/>
</dbReference>
<feature type="transmembrane region" description="Helical" evidence="2">
    <location>
        <begin position="255"/>
        <end position="274"/>
    </location>
</feature>
<gene>
    <name evidence="3" type="ORF">OSCT_3228</name>
</gene>